<dbReference type="Pfam" id="PF13521">
    <property type="entry name" value="AAA_28"/>
    <property type="match status" value="1"/>
</dbReference>
<gene>
    <name evidence="2" type="ORF">GCM10010449_43900</name>
</gene>
<organism evidence="2 3">
    <name type="scientific">Streptomyces rectiviolaceus</name>
    <dbReference type="NCBI Taxonomy" id="332591"/>
    <lineage>
        <taxon>Bacteria</taxon>
        <taxon>Bacillati</taxon>
        <taxon>Actinomycetota</taxon>
        <taxon>Actinomycetes</taxon>
        <taxon>Kitasatosporales</taxon>
        <taxon>Streptomycetaceae</taxon>
        <taxon>Streptomyces</taxon>
    </lineage>
</organism>
<evidence type="ECO:0000259" key="1">
    <source>
        <dbReference type="Pfam" id="PF13521"/>
    </source>
</evidence>
<accession>A0ABP6MPT7</accession>
<proteinExistence type="predicted"/>
<protein>
    <submittedName>
        <fullName evidence="2">AAA family ATPase</fullName>
    </submittedName>
</protein>
<dbReference type="Gene3D" id="3.40.50.300">
    <property type="entry name" value="P-loop containing nucleotide triphosphate hydrolases"/>
    <property type="match status" value="1"/>
</dbReference>
<dbReference type="InterPro" id="IPR027417">
    <property type="entry name" value="P-loop_NTPase"/>
</dbReference>
<comment type="caution">
    <text evidence="2">The sequence shown here is derived from an EMBL/GenBank/DDBJ whole genome shotgun (WGS) entry which is preliminary data.</text>
</comment>
<keyword evidence="3" id="KW-1185">Reference proteome</keyword>
<dbReference type="SUPFAM" id="SSF52540">
    <property type="entry name" value="P-loop containing nucleoside triphosphate hydrolases"/>
    <property type="match status" value="1"/>
</dbReference>
<dbReference type="RefSeq" id="WP_344522870.1">
    <property type="nucleotide sequence ID" value="NZ_BAAAUG010000077.1"/>
</dbReference>
<feature type="domain" description="NadR/Ttd14 AAA" evidence="1">
    <location>
        <begin position="20"/>
        <end position="208"/>
    </location>
</feature>
<dbReference type="Proteomes" id="UP001501637">
    <property type="component" value="Unassembled WGS sequence"/>
</dbReference>
<dbReference type="InterPro" id="IPR038727">
    <property type="entry name" value="NadR/Ttd14_AAA_dom"/>
</dbReference>
<reference evidence="3" key="1">
    <citation type="journal article" date="2019" name="Int. J. Syst. Evol. Microbiol.">
        <title>The Global Catalogue of Microorganisms (GCM) 10K type strain sequencing project: providing services to taxonomists for standard genome sequencing and annotation.</title>
        <authorList>
            <consortium name="The Broad Institute Genomics Platform"/>
            <consortium name="The Broad Institute Genome Sequencing Center for Infectious Disease"/>
            <person name="Wu L."/>
            <person name="Ma J."/>
        </authorList>
    </citation>
    <scope>NUCLEOTIDE SEQUENCE [LARGE SCALE GENOMIC DNA]</scope>
    <source>
        <strain evidence="3">JCM 9092</strain>
    </source>
</reference>
<evidence type="ECO:0000313" key="2">
    <source>
        <dbReference type="EMBL" id="GAA3117006.1"/>
    </source>
</evidence>
<name>A0ABP6MPT7_9ACTN</name>
<dbReference type="EMBL" id="BAAAUG010000077">
    <property type="protein sequence ID" value="GAA3117006.1"/>
    <property type="molecule type" value="Genomic_DNA"/>
</dbReference>
<sequence length="267" mass="30002">MGNTSAPTPATAPQRGLHLAISGTYSSGKSTTTETLSMATGIPRTHAMTSREILLDLVPGKQVQELSAMELTMLGLRRLEERIHNEAGQGPFISDGSVIHEWIYGEARMRVGINPGANLFLRTVKNIAGLPVKRFYRQYMDAYGAIAKARAKRIYDAYVHLPVEFEMKADGHRPVSETFRQTSDDLLIETLEELQIPYHVVGGSVRERIERIVEIFDLPLVMPLDEAIERAGAKVRRAADVLEQDSRFHEAQRTKSLRRRISYAVRF</sequence>
<evidence type="ECO:0000313" key="3">
    <source>
        <dbReference type="Proteomes" id="UP001501637"/>
    </source>
</evidence>